<name>A0A9W6Z4C4_AMBMO</name>
<dbReference type="SUPFAM" id="SSF52047">
    <property type="entry name" value="RNI-like"/>
    <property type="match status" value="1"/>
</dbReference>
<comment type="caution">
    <text evidence="1">The sequence shown here is derived from an EMBL/GenBank/DDBJ whole genome shotgun (WGS) entry which is preliminary data.</text>
</comment>
<organism evidence="1 2">
    <name type="scientific">Ambrosiozyma monospora</name>
    <name type="common">Yeast</name>
    <name type="synonym">Endomycopsis monosporus</name>
    <dbReference type="NCBI Taxonomy" id="43982"/>
    <lineage>
        <taxon>Eukaryota</taxon>
        <taxon>Fungi</taxon>
        <taxon>Dikarya</taxon>
        <taxon>Ascomycota</taxon>
        <taxon>Saccharomycotina</taxon>
        <taxon>Pichiomycetes</taxon>
        <taxon>Pichiales</taxon>
        <taxon>Pichiaceae</taxon>
        <taxon>Ambrosiozyma</taxon>
    </lineage>
</organism>
<protein>
    <submittedName>
        <fullName evidence="1">Unnamed protein product</fullName>
    </submittedName>
</protein>
<accession>A0A9W6Z4C4</accession>
<sequence length="627" mass="70928">MRRLLFNFNELNQFTDLDQYASESHLLGKIESPDIESFLFNDLTNGTTPKFRKLVLYQVQRQYISILQSDAAGGGSETTKSIASGPVSPNSTIVSNKSVLAFSSKKKVNSSKLVTGTQCYDELYVDCPETLERLPKICYPKIIKLKTTQSMSIYDIKDKLPNLKYVEMWIGAVGDAPYDINKLELFSKWDKLQSLSLNFKERFTGLTPQDASVLLELGRKPNFKLRLAVLTKVKEMNTGEWIKIPRELDFFMNHINIVVTPESGPFVCPDLGSFTNIKSYQFDFYKFSRKITDCEFTINSESLKELNIVNHQVLTPCVFDVNLPNLRTLRMSKWILDDGSSDILIEPIKELELCGIKLQSSIHLPKNLQKFTFKSTDKDPHVHRISNLSELHSLTEVDVSMVRMDSMASFVAELPENVVKLSLEIMLINSPGVTKQVNVIDNESLNLTSLTSVTDLSIKMPCKLYDLSILPPNVTRVKLGFKSYLKPTMSFNPSKMWSLELDLVFKSSEYWKSANPGLVSCYRRAYSNGKFDLILNVKQLNYDTLRNVDVSVTSWFSGVIILAEKAFSQKFKLNDVCTASSVKVECPLSAINSSFVLHSSSSTVNIIENSSPILEQPPSPVWYYCTD</sequence>
<reference evidence="1" key="1">
    <citation type="submission" date="2023-04" db="EMBL/GenBank/DDBJ databases">
        <title>Ambrosiozyma monospora NBRC 1965.</title>
        <authorList>
            <person name="Ichikawa N."/>
            <person name="Sato H."/>
            <person name="Tonouchi N."/>
        </authorList>
    </citation>
    <scope>NUCLEOTIDE SEQUENCE</scope>
    <source>
        <strain evidence="1">NBRC 1965</strain>
    </source>
</reference>
<keyword evidence="2" id="KW-1185">Reference proteome</keyword>
<evidence type="ECO:0000313" key="1">
    <source>
        <dbReference type="EMBL" id="GMG50506.1"/>
    </source>
</evidence>
<proteinExistence type="predicted"/>
<gene>
    <name evidence="1" type="ORF">Amon01_000719800</name>
</gene>
<dbReference type="AlphaFoldDB" id="A0A9W6Z4C4"/>
<dbReference type="Proteomes" id="UP001165063">
    <property type="component" value="Unassembled WGS sequence"/>
</dbReference>
<dbReference type="EMBL" id="BSXU01005096">
    <property type="protein sequence ID" value="GMG50506.1"/>
    <property type="molecule type" value="Genomic_DNA"/>
</dbReference>
<evidence type="ECO:0000313" key="2">
    <source>
        <dbReference type="Proteomes" id="UP001165063"/>
    </source>
</evidence>